<evidence type="ECO:0000313" key="2">
    <source>
        <dbReference type="Proteomes" id="UP000249522"/>
    </source>
</evidence>
<name>A0A2W1LN89_9BACL</name>
<dbReference type="Proteomes" id="UP000249522">
    <property type="component" value="Unassembled WGS sequence"/>
</dbReference>
<accession>A0A2W1LN89</accession>
<gene>
    <name evidence="1" type="ORF">DNH61_21735</name>
</gene>
<evidence type="ECO:0000313" key="1">
    <source>
        <dbReference type="EMBL" id="PZD93271.1"/>
    </source>
</evidence>
<reference evidence="1 2" key="1">
    <citation type="submission" date="2018-06" db="EMBL/GenBank/DDBJ databases">
        <title>Paenibacillus imtechensis sp. nov.</title>
        <authorList>
            <person name="Pinnaka A.K."/>
            <person name="Singh H."/>
            <person name="Kaur M."/>
        </authorList>
    </citation>
    <scope>NUCLEOTIDE SEQUENCE [LARGE SCALE GENOMIC DNA]</scope>
    <source>
        <strain evidence="1 2">SMB1</strain>
    </source>
</reference>
<organism evidence="1 2">
    <name type="scientific">Paenibacillus sambharensis</name>
    <dbReference type="NCBI Taxonomy" id="1803190"/>
    <lineage>
        <taxon>Bacteria</taxon>
        <taxon>Bacillati</taxon>
        <taxon>Bacillota</taxon>
        <taxon>Bacilli</taxon>
        <taxon>Bacillales</taxon>
        <taxon>Paenibacillaceae</taxon>
        <taxon>Paenibacillus</taxon>
    </lineage>
</organism>
<comment type="caution">
    <text evidence="1">The sequence shown here is derived from an EMBL/GenBank/DDBJ whole genome shotgun (WGS) entry which is preliminary data.</text>
</comment>
<dbReference type="OrthoDB" id="2659446at2"/>
<dbReference type="RefSeq" id="WP_111148940.1">
    <property type="nucleotide sequence ID" value="NZ_QKRB01000057.1"/>
</dbReference>
<keyword evidence="2" id="KW-1185">Reference proteome</keyword>
<dbReference type="EMBL" id="QKRB01000057">
    <property type="protein sequence ID" value="PZD93271.1"/>
    <property type="molecule type" value="Genomic_DNA"/>
</dbReference>
<sequence>MSVFRLEAAPYTKVDSRYIESVDLTVSNIGAEPYEMLIHGYKPEGVFHVGLIHVPVGAVMSIPGLMTQYSSFGLLLVTNYHTFHTTGITAHVKNHGAVVAVFTQEDFTRMH</sequence>
<protein>
    <submittedName>
        <fullName evidence="1">Uncharacterized protein</fullName>
    </submittedName>
</protein>
<proteinExistence type="predicted"/>
<dbReference type="AlphaFoldDB" id="A0A2W1LN89"/>